<evidence type="ECO:0000313" key="1">
    <source>
        <dbReference type="EMBL" id="KAH7577458.1"/>
    </source>
</evidence>
<keyword evidence="2" id="KW-1185">Reference proteome</keyword>
<sequence>MEVKKNVVDVSSFFYFEATGDSEADHFNDPNVAAIDHNRPDDDAESCSCDLSGGYFPSVTDDHVNGCDSRASVDSAEEIMSEKEKSRLFWETCLAS</sequence>
<dbReference type="PANTHER" id="PTHR35726">
    <property type="entry name" value="GLUTAMIC ACID-RICH PROTEIN-LIKE"/>
    <property type="match status" value="1"/>
</dbReference>
<dbReference type="EMBL" id="JAFEMO010000001">
    <property type="protein sequence ID" value="KAH7577458.1"/>
    <property type="molecule type" value="Genomic_DNA"/>
</dbReference>
<proteinExistence type="predicted"/>
<reference evidence="1 2" key="1">
    <citation type="submission" date="2021-02" db="EMBL/GenBank/DDBJ databases">
        <title>Plant Genome Project.</title>
        <authorList>
            <person name="Zhang R.-G."/>
        </authorList>
    </citation>
    <scope>NUCLEOTIDE SEQUENCE [LARGE SCALE GENOMIC DNA]</scope>
    <source>
        <tissue evidence="1">Leaves</tissue>
    </source>
</reference>
<accession>A0ABQ8ILA6</accession>
<gene>
    <name evidence="1" type="ORF">JRO89_XS01G0253400</name>
</gene>
<dbReference type="Proteomes" id="UP000827721">
    <property type="component" value="Unassembled WGS sequence"/>
</dbReference>
<comment type="caution">
    <text evidence="1">The sequence shown here is derived from an EMBL/GenBank/DDBJ whole genome shotgun (WGS) entry which is preliminary data.</text>
</comment>
<dbReference type="PANTHER" id="PTHR35726:SF4">
    <property type="entry name" value="GLUTAMIC ACID-RICH PROTEIN-LIKE"/>
    <property type="match status" value="1"/>
</dbReference>
<organism evidence="1 2">
    <name type="scientific">Xanthoceras sorbifolium</name>
    <dbReference type="NCBI Taxonomy" id="99658"/>
    <lineage>
        <taxon>Eukaryota</taxon>
        <taxon>Viridiplantae</taxon>
        <taxon>Streptophyta</taxon>
        <taxon>Embryophyta</taxon>
        <taxon>Tracheophyta</taxon>
        <taxon>Spermatophyta</taxon>
        <taxon>Magnoliopsida</taxon>
        <taxon>eudicotyledons</taxon>
        <taxon>Gunneridae</taxon>
        <taxon>Pentapetalae</taxon>
        <taxon>rosids</taxon>
        <taxon>malvids</taxon>
        <taxon>Sapindales</taxon>
        <taxon>Sapindaceae</taxon>
        <taxon>Xanthoceroideae</taxon>
        <taxon>Xanthoceras</taxon>
    </lineage>
</organism>
<evidence type="ECO:0000313" key="2">
    <source>
        <dbReference type="Proteomes" id="UP000827721"/>
    </source>
</evidence>
<name>A0ABQ8ILA6_9ROSI</name>
<protein>
    <submittedName>
        <fullName evidence="1">Uncharacterized protein</fullName>
    </submittedName>
</protein>